<dbReference type="Proteomes" id="UP000762253">
    <property type="component" value="Unassembled WGS sequence"/>
</dbReference>
<dbReference type="PROSITE" id="PS00678">
    <property type="entry name" value="WD_REPEATS_1"/>
    <property type="match status" value="3"/>
</dbReference>
<feature type="repeat" description="WD" evidence="3">
    <location>
        <begin position="233"/>
        <end position="274"/>
    </location>
</feature>
<evidence type="ECO:0000313" key="6">
    <source>
        <dbReference type="Proteomes" id="UP000762253"/>
    </source>
</evidence>
<feature type="non-terminal residue" evidence="5">
    <location>
        <position position="1"/>
    </location>
</feature>
<dbReference type="RefSeq" id="WP_169269029.1">
    <property type="nucleotide sequence ID" value="NZ_QMEC01000360.1"/>
</dbReference>
<dbReference type="InterPro" id="IPR019775">
    <property type="entry name" value="WD40_repeat_CS"/>
</dbReference>
<feature type="non-terminal residue" evidence="5">
    <location>
        <position position="275"/>
    </location>
</feature>
<keyword evidence="1 3" id="KW-0853">WD repeat</keyword>
<name>A0ABX1MG83_9CYAN</name>
<feature type="repeat" description="WD" evidence="3">
    <location>
        <begin position="151"/>
        <end position="192"/>
    </location>
</feature>
<dbReference type="InterPro" id="IPR050505">
    <property type="entry name" value="WDR55/POC1"/>
</dbReference>
<keyword evidence="4" id="KW-0472">Membrane</keyword>
<keyword evidence="2" id="KW-0677">Repeat</keyword>
<feature type="repeat" description="WD" evidence="3">
    <location>
        <begin position="192"/>
        <end position="233"/>
    </location>
</feature>
<dbReference type="PROSITE" id="PS50082">
    <property type="entry name" value="WD_REPEATS_2"/>
    <property type="match status" value="3"/>
</dbReference>
<sequence>YDSGALLRGVPLGVAQEWLHKRTKEMTTQELDFISASLQQRSKEQEERERRRRRNINALIGGLITALILLGFAFWQWQQTEKQRLNAEVSVQSLTTDNLFASNYGLDALLSGLKAGINVKNYGTSVDTENSTKAIVILQQVVYGVKEHNRLEGHSDPVLSVVFSPDGKTIATASRDKTVKLWNLSGQELLSLKGHSGPVYSVVFSPDGKTIATASDDKTVKLWNLSGQELLSLKGHSGPVYSVVFSPDGKTIATASDDKTVKLWNLSGQELLSLK</sequence>
<keyword evidence="6" id="KW-1185">Reference proteome</keyword>
<comment type="caution">
    <text evidence="5">The sequence shown here is derived from an EMBL/GenBank/DDBJ whole genome shotgun (WGS) entry which is preliminary data.</text>
</comment>
<evidence type="ECO:0000256" key="3">
    <source>
        <dbReference type="PROSITE-ProRule" id="PRU00221"/>
    </source>
</evidence>
<evidence type="ECO:0000256" key="1">
    <source>
        <dbReference type="ARBA" id="ARBA00022574"/>
    </source>
</evidence>
<dbReference type="CDD" id="cd00200">
    <property type="entry name" value="WD40"/>
    <property type="match status" value="1"/>
</dbReference>
<dbReference type="PRINTS" id="PR00320">
    <property type="entry name" value="GPROTEINBRPT"/>
</dbReference>
<gene>
    <name evidence="5" type="ORF">DP115_34270</name>
</gene>
<dbReference type="InterPro" id="IPR015943">
    <property type="entry name" value="WD40/YVTN_repeat-like_dom_sf"/>
</dbReference>
<evidence type="ECO:0000256" key="2">
    <source>
        <dbReference type="ARBA" id="ARBA00022737"/>
    </source>
</evidence>
<organism evidence="5 6">
    <name type="scientific">Brasilonema octagenarum UFV-OR1</name>
    <dbReference type="NCBI Taxonomy" id="417115"/>
    <lineage>
        <taxon>Bacteria</taxon>
        <taxon>Bacillati</taxon>
        <taxon>Cyanobacteriota</taxon>
        <taxon>Cyanophyceae</taxon>
        <taxon>Nostocales</taxon>
        <taxon>Scytonemataceae</taxon>
        <taxon>Brasilonema</taxon>
        <taxon>Octagenarum group</taxon>
    </lineage>
</organism>
<evidence type="ECO:0008006" key="7">
    <source>
        <dbReference type="Google" id="ProtNLM"/>
    </source>
</evidence>
<evidence type="ECO:0000313" key="5">
    <source>
        <dbReference type="EMBL" id="NMF67518.1"/>
    </source>
</evidence>
<reference evidence="5 6" key="1">
    <citation type="submission" date="2018-06" db="EMBL/GenBank/DDBJ databases">
        <title>Comparative genomics of Brasilonema spp. strains.</title>
        <authorList>
            <person name="Alvarenga D.O."/>
            <person name="Fiore M.F."/>
            <person name="Varani A.M."/>
        </authorList>
    </citation>
    <scope>NUCLEOTIDE SEQUENCE [LARGE SCALE GENOMIC DNA]</scope>
    <source>
        <strain evidence="5 6">UFV-OR1</strain>
    </source>
</reference>
<keyword evidence="4" id="KW-1133">Transmembrane helix</keyword>
<dbReference type="Gene3D" id="2.130.10.10">
    <property type="entry name" value="YVTN repeat-like/Quinoprotein amine dehydrogenase"/>
    <property type="match status" value="2"/>
</dbReference>
<dbReference type="InterPro" id="IPR001680">
    <property type="entry name" value="WD40_rpt"/>
</dbReference>
<feature type="transmembrane region" description="Helical" evidence="4">
    <location>
        <begin position="56"/>
        <end position="77"/>
    </location>
</feature>
<accession>A0ABX1MG83</accession>
<dbReference type="EMBL" id="QMEC01000360">
    <property type="protein sequence ID" value="NMF67518.1"/>
    <property type="molecule type" value="Genomic_DNA"/>
</dbReference>
<dbReference type="SUPFAM" id="SSF50978">
    <property type="entry name" value="WD40 repeat-like"/>
    <property type="match status" value="1"/>
</dbReference>
<dbReference type="PANTHER" id="PTHR44019">
    <property type="entry name" value="WD REPEAT-CONTAINING PROTEIN 55"/>
    <property type="match status" value="1"/>
</dbReference>
<dbReference type="InterPro" id="IPR020472">
    <property type="entry name" value="WD40_PAC1"/>
</dbReference>
<dbReference type="InterPro" id="IPR036322">
    <property type="entry name" value="WD40_repeat_dom_sf"/>
</dbReference>
<protein>
    <recommendedName>
        <fullName evidence="7">WD40 repeat domain-containing protein</fullName>
    </recommendedName>
</protein>
<dbReference type="PROSITE" id="PS50294">
    <property type="entry name" value="WD_REPEATS_REGION"/>
    <property type="match status" value="3"/>
</dbReference>
<dbReference type="PANTHER" id="PTHR44019:SF8">
    <property type="entry name" value="POC1 CENTRIOLAR PROTEIN HOMOLOG"/>
    <property type="match status" value="1"/>
</dbReference>
<dbReference type="Pfam" id="PF00400">
    <property type="entry name" value="WD40"/>
    <property type="match status" value="3"/>
</dbReference>
<dbReference type="SMART" id="SM00320">
    <property type="entry name" value="WD40"/>
    <property type="match status" value="3"/>
</dbReference>
<keyword evidence="4" id="KW-0812">Transmembrane</keyword>
<proteinExistence type="predicted"/>
<evidence type="ECO:0000256" key="4">
    <source>
        <dbReference type="SAM" id="Phobius"/>
    </source>
</evidence>